<dbReference type="SUPFAM" id="SSF160214">
    <property type="entry name" value="FlaG-like"/>
    <property type="match status" value="1"/>
</dbReference>
<dbReference type="Gene3D" id="3.30.160.170">
    <property type="entry name" value="FlaG-like"/>
    <property type="match status" value="1"/>
</dbReference>
<keyword evidence="2" id="KW-0969">Cilium</keyword>
<accession>A0ABU1UW44</accession>
<dbReference type="InterPro" id="IPR005186">
    <property type="entry name" value="FlaG"/>
</dbReference>
<reference evidence="2 3" key="1">
    <citation type="submission" date="2023-07" db="EMBL/GenBank/DDBJ databases">
        <title>Sorghum-associated microbial communities from plants grown in Nebraska, USA.</title>
        <authorList>
            <person name="Schachtman D."/>
        </authorList>
    </citation>
    <scope>NUCLEOTIDE SEQUENCE [LARGE SCALE GENOMIC DNA]</scope>
    <source>
        <strain evidence="2 3">BE190</strain>
    </source>
</reference>
<dbReference type="PANTHER" id="PTHR37166:SF1">
    <property type="entry name" value="PROTEIN FLAG"/>
    <property type="match status" value="1"/>
</dbReference>
<organism evidence="2 3">
    <name type="scientific">Cellvibrio fibrivorans</name>
    <dbReference type="NCBI Taxonomy" id="126350"/>
    <lineage>
        <taxon>Bacteria</taxon>
        <taxon>Pseudomonadati</taxon>
        <taxon>Pseudomonadota</taxon>
        <taxon>Gammaproteobacteria</taxon>
        <taxon>Cellvibrionales</taxon>
        <taxon>Cellvibrionaceae</taxon>
        <taxon>Cellvibrio</taxon>
    </lineage>
</organism>
<proteinExistence type="predicted"/>
<name>A0ABU1UW44_9GAMM</name>
<feature type="region of interest" description="Disordered" evidence="1">
    <location>
        <begin position="1"/>
        <end position="34"/>
    </location>
</feature>
<protein>
    <submittedName>
        <fullName evidence="2">Flagellar protein FlaG</fullName>
    </submittedName>
</protein>
<evidence type="ECO:0000313" key="3">
    <source>
        <dbReference type="Proteomes" id="UP001253595"/>
    </source>
</evidence>
<keyword evidence="2" id="KW-0282">Flagellum</keyword>
<dbReference type="PANTHER" id="PTHR37166">
    <property type="entry name" value="PROTEIN FLAG"/>
    <property type="match status" value="1"/>
</dbReference>
<keyword evidence="2" id="KW-0966">Cell projection</keyword>
<keyword evidence="3" id="KW-1185">Reference proteome</keyword>
<comment type="caution">
    <text evidence="2">The sequence shown here is derived from an EMBL/GenBank/DDBJ whole genome shotgun (WGS) entry which is preliminary data.</text>
</comment>
<sequence length="129" mass="13922">MNEFTKVAATPVPVMPVPVSPQAGSAKGQKTGNDLPLAADAAMSQPPEAVNSKAIQEKIQAAVAQMNEYIQSTQRDLNFTYDPSSGETVVKVLDRTTQEVIRQIPDETFLRLAQQHSPDEPGQLFSAQA</sequence>
<dbReference type="EMBL" id="JAVDVX010000002">
    <property type="protein sequence ID" value="MDR7089414.1"/>
    <property type="molecule type" value="Genomic_DNA"/>
</dbReference>
<dbReference type="Pfam" id="PF03646">
    <property type="entry name" value="FlaG"/>
    <property type="match status" value="1"/>
</dbReference>
<dbReference type="InterPro" id="IPR035924">
    <property type="entry name" value="FlaG-like_sf"/>
</dbReference>
<evidence type="ECO:0000256" key="1">
    <source>
        <dbReference type="SAM" id="MobiDB-lite"/>
    </source>
</evidence>
<dbReference type="Proteomes" id="UP001253595">
    <property type="component" value="Unassembled WGS sequence"/>
</dbReference>
<gene>
    <name evidence="2" type="ORF">J2X05_001420</name>
</gene>
<evidence type="ECO:0000313" key="2">
    <source>
        <dbReference type="EMBL" id="MDR7089414.1"/>
    </source>
</evidence>
<dbReference type="RefSeq" id="WP_310070502.1">
    <property type="nucleotide sequence ID" value="NZ_JAVDVX010000002.1"/>
</dbReference>